<reference evidence="2 3" key="1">
    <citation type="journal article" date="2016" name="Nat. Commun.">
        <title>Thousands of microbial genomes shed light on interconnected biogeochemical processes in an aquifer system.</title>
        <authorList>
            <person name="Anantharaman K."/>
            <person name="Brown C.T."/>
            <person name="Hug L.A."/>
            <person name="Sharon I."/>
            <person name="Castelle C.J."/>
            <person name="Probst A.J."/>
            <person name="Thomas B.C."/>
            <person name="Singh A."/>
            <person name="Wilkins M.J."/>
            <person name="Karaoz U."/>
            <person name="Brodie E.L."/>
            <person name="Williams K.H."/>
            <person name="Hubbard S.S."/>
            <person name="Banfield J.F."/>
        </authorList>
    </citation>
    <scope>NUCLEOTIDE SEQUENCE [LARGE SCALE GENOMIC DNA]</scope>
</reference>
<keyword evidence="1" id="KW-0812">Transmembrane</keyword>
<evidence type="ECO:0000313" key="3">
    <source>
        <dbReference type="Proteomes" id="UP000178825"/>
    </source>
</evidence>
<keyword evidence="1" id="KW-1133">Transmembrane helix</keyword>
<proteinExistence type="predicted"/>
<organism evidence="2 3">
    <name type="scientific">Candidatus Jorgensenbacteria bacterium RIFCSPHIGHO2_02_FULL_45_20</name>
    <dbReference type="NCBI Taxonomy" id="1798470"/>
    <lineage>
        <taxon>Bacteria</taxon>
        <taxon>Candidatus Joergenseniibacteriota</taxon>
    </lineage>
</organism>
<evidence type="ECO:0000313" key="2">
    <source>
        <dbReference type="EMBL" id="OGG38413.1"/>
    </source>
</evidence>
<accession>A0A1F6BNJ4</accession>
<dbReference type="Proteomes" id="UP000178825">
    <property type="component" value="Unassembled WGS sequence"/>
</dbReference>
<protein>
    <submittedName>
        <fullName evidence="2">Uncharacterized protein</fullName>
    </submittedName>
</protein>
<comment type="caution">
    <text evidence="2">The sequence shown here is derived from an EMBL/GenBank/DDBJ whole genome shotgun (WGS) entry which is preliminary data.</text>
</comment>
<name>A0A1F6BNJ4_9BACT</name>
<keyword evidence="1" id="KW-0472">Membrane</keyword>
<feature type="transmembrane region" description="Helical" evidence="1">
    <location>
        <begin position="26"/>
        <end position="45"/>
    </location>
</feature>
<evidence type="ECO:0000256" key="1">
    <source>
        <dbReference type="SAM" id="Phobius"/>
    </source>
</evidence>
<gene>
    <name evidence="2" type="ORF">A3D55_00935</name>
</gene>
<sequence>MLWLCGAGGSQKKSALKPARQNATVFYNYITFLAGAQPLVAVVAIKTLDGYKTTNAFFIGDRIAPQSTYIDAAAMELRVNYAERKPDEPIGVGPSVGWS</sequence>
<dbReference type="EMBL" id="MFKJ01000023">
    <property type="protein sequence ID" value="OGG38413.1"/>
    <property type="molecule type" value="Genomic_DNA"/>
</dbReference>
<dbReference type="AlphaFoldDB" id="A0A1F6BNJ4"/>